<evidence type="ECO:0000256" key="3">
    <source>
        <dbReference type="ARBA" id="ARBA00022692"/>
    </source>
</evidence>
<dbReference type="EMBL" id="VSSQ01001560">
    <property type="protein sequence ID" value="MPM09358.1"/>
    <property type="molecule type" value="Genomic_DNA"/>
</dbReference>
<accession>A0A644X0N4</accession>
<feature type="transmembrane region" description="Helical" evidence="6">
    <location>
        <begin position="91"/>
        <end position="111"/>
    </location>
</feature>
<proteinExistence type="predicted"/>
<keyword evidence="3 6" id="KW-0812">Transmembrane</keyword>
<dbReference type="GO" id="GO:0005886">
    <property type="term" value="C:plasma membrane"/>
    <property type="evidence" value="ECO:0007669"/>
    <property type="project" value="UniProtKB-SubCell"/>
</dbReference>
<evidence type="ECO:0000256" key="1">
    <source>
        <dbReference type="ARBA" id="ARBA00004651"/>
    </source>
</evidence>
<evidence type="ECO:0000313" key="7">
    <source>
        <dbReference type="EMBL" id="MPM09358.1"/>
    </source>
</evidence>
<gene>
    <name evidence="7" type="ORF">SDC9_55675</name>
</gene>
<reference evidence="7" key="1">
    <citation type="submission" date="2019-08" db="EMBL/GenBank/DDBJ databases">
        <authorList>
            <person name="Kucharzyk K."/>
            <person name="Murdoch R.W."/>
            <person name="Higgins S."/>
            <person name="Loffler F."/>
        </authorList>
    </citation>
    <scope>NUCLEOTIDE SEQUENCE</scope>
</reference>
<dbReference type="Pfam" id="PF02653">
    <property type="entry name" value="BPD_transp_2"/>
    <property type="match status" value="1"/>
</dbReference>
<protein>
    <recommendedName>
        <fullName evidence="8">ABC transporter permease</fullName>
    </recommendedName>
</protein>
<evidence type="ECO:0008006" key="8">
    <source>
        <dbReference type="Google" id="ProtNLM"/>
    </source>
</evidence>
<feature type="transmembrane region" description="Helical" evidence="6">
    <location>
        <begin position="200"/>
        <end position="219"/>
    </location>
</feature>
<sequence>MRDKRMLGFELLRGAATIALALGVGAIFIFLSSDEPFTALRYLLIGPLVSLKNGVASFNTQGLYTILAAMIPTIFTGLAVCVMFSSNQFNLAGEGVVMVGGFAAALCGIYIHMNTGWHAVLCVAVAAVVGGLIMLIPAVLKVKLGASEMVTSLMLNYVCMYLVLHLLSYNFADRSKGATQTFPFDATAEIPALVRGGSKLSWGFVVALVFVVIIGLFMYRTRWGYAIRMIGVNQKFAQYSGMKVGGTIVLSQVIGGVLSGMGGSIEVLGRYSTFLWKDLPGFGWTGITVAILAKNNPLLVPLAAFFIAYLNKGCQLMATYCDVPSEMIDIIQAAIFLFFAAEQFLSGARQKIVVKNTRADLTKAAVSAEGGNE</sequence>
<dbReference type="AlphaFoldDB" id="A0A644X0N4"/>
<feature type="transmembrane region" description="Helical" evidence="6">
    <location>
        <begin position="240"/>
        <end position="262"/>
    </location>
</feature>
<dbReference type="PANTHER" id="PTHR47089">
    <property type="entry name" value="ABC TRANSPORTER, PERMEASE PROTEIN"/>
    <property type="match status" value="1"/>
</dbReference>
<feature type="transmembrane region" description="Helical" evidence="6">
    <location>
        <begin position="12"/>
        <end position="31"/>
    </location>
</feature>
<dbReference type="PANTHER" id="PTHR47089:SF1">
    <property type="entry name" value="GUANOSINE ABC TRANSPORTER PERMEASE PROTEIN NUPP"/>
    <property type="match status" value="1"/>
</dbReference>
<evidence type="ECO:0000256" key="2">
    <source>
        <dbReference type="ARBA" id="ARBA00022475"/>
    </source>
</evidence>
<dbReference type="CDD" id="cd06580">
    <property type="entry name" value="TM_PBP1_transp_TpRbsC_like"/>
    <property type="match status" value="1"/>
</dbReference>
<comment type="caution">
    <text evidence="7">The sequence shown here is derived from an EMBL/GenBank/DDBJ whole genome shotgun (WGS) entry which is preliminary data.</text>
</comment>
<feature type="transmembrane region" description="Helical" evidence="6">
    <location>
        <begin position="117"/>
        <end position="140"/>
    </location>
</feature>
<evidence type="ECO:0000256" key="6">
    <source>
        <dbReference type="SAM" id="Phobius"/>
    </source>
</evidence>
<feature type="transmembrane region" description="Helical" evidence="6">
    <location>
        <begin position="282"/>
        <end position="310"/>
    </location>
</feature>
<evidence type="ECO:0000256" key="5">
    <source>
        <dbReference type="ARBA" id="ARBA00023136"/>
    </source>
</evidence>
<keyword evidence="2" id="KW-1003">Cell membrane</keyword>
<keyword evidence="4 6" id="KW-1133">Transmembrane helix</keyword>
<dbReference type="GO" id="GO:0022857">
    <property type="term" value="F:transmembrane transporter activity"/>
    <property type="evidence" value="ECO:0007669"/>
    <property type="project" value="InterPro"/>
</dbReference>
<dbReference type="InterPro" id="IPR001851">
    <property type="entry name" value="ABC_transp_permease"/>
</dbReference>
<organism evidence="7">
    <name type="scientific">bioreactor metagenome</name>
    <dbReference type="NCBI Taxonomy" id="1076179"/>
    <lineage>
        <taxon>unclassified sequences</taxon>
        <taxon>metagenomes</taxon>
        <taxon>ecological metagenomes</taxon>
    </lineage>
</organism>
<feature type="transmembrane region" description="Helical" evidence="6">
    <location>
        <begin position="152"/>
        <end position="172"/>
    </location>
</feature>
<name>A0A644X0N4_9ZZZZ</name>
<comment type="subcellular location">
    <subcellularLocation>
        <location evidence="1">Cell membrane</location>
        <topology evidence="1">Multi-pass membrane protein</topology>
    </subcellularLocation>
</comment>
<evidence type="ECO:0000256" key="4">
    <source>
        <dbReference type="ARBA" id="ARBA00022989"/>
    </source>
</evidence>
<feature type="transmembrane region" description="Helical" evidence="6">
    <location>
        <begin position="63"/>
        <end position="84"/>
    </location>
</feature>
<keyword evidence="5 6" id="KW-0472">Membrane</keyword>